<dbReference type="AlphaFoldDB" id="A0AAD7FMC7"/>
<sequence length="180" mass="19273">MTRAADKHERKFPSPQSCSLLSPPDSPPPRLQPTATSTRSLYPTSSRRARTTCPSGWPPEPCPLRPSHLGSKDVTCTSKPRDFANIGVCRKLIGTLNDDTTIGEGQRAVCIGGQGSNQCCTSWGKPGGDMPEAFLFPAARQIFASCFNVAFGSAFAHNVNLNLNGQCATQYLSNRPNGCS</sequence>
<dbReference type="Proteomes" id="UP001221757">
    <property type="component" value="Unassembled WGS sequence"/>
</dbReference>
<feature type="compositionally biased region" description="Low complexity" evidence="1">
    <location>
        <begin position="13"/>
        <end position="23"/>
    </location>
</feature>
<name>A0AAD7FMC7_MYCRO</name>
<protein>
    <recommendedName>
        <fullName evidence="2">WD-like domain-containing protein</fullName>
    </recommendedName>
</protein>
<evidence type="ECO:0000313" key="4">
    <source>
        <dbReference type="Proteomes" id="UP001221757"/>
    </source>
</evidence>
<feature type="compositionally biased region" description="Basic and acidic residues" evidence="1">
    <location>
        <begin position="1"/>
        <end position="12"/>
    </location>
</feature>
<dbReference type="Pfam" id="PF20493">
    <property type="entry name" value="WD-like_fungi"/>
    <property type="match status" value="1"/>
</dbReference>
<gene>
    <name evidence="3" type="ORF">B0H17DRAFT_1150771</name>
</gene>
<dbReference type="EMBL" id="JARKIE010000558">
    <property type="protein sequence ID" value="KAJ7628076.1"/>
    <property type="molecule type" value="Genomic_DNA"/>
</dbReference>
<proteinExistence type="predicted"/>
<keyword evidence="4" id="KW-1185">Reference proteome</keyword>
<organism evidence="3 4">
    <name type="scientific">Mycena rosella</name>
    <name type="common">Pink bonnet</name>
    <name type="synonym">Agaricus rosellus</name>
    <dbReference type="NCBI Taxonomy" id="1033263"/>
    <lineage>
        <taxon>Eukaryota</taxon>
        <taxon>Fungi</taxon>
        <taxon>Dikarya</taxon>
        <taxon>Basidiomycota</taxon>
        <taxon>Agaricomycotina</taxon>
        <taxon>Agaricomycetes</taxon>
        <taxon>Agaricomycetidae</taxon>
        <taxon>Agaricales</taxon>
        <taxon>Marasmiineae</taxon>
        <taxon>Mycenaceae</taxon>
        <taxon>Mycena</taxon>
    </lineage>
</organism>
<feature type="region of interest" description="Disordered" evidence="1">
    <location>
        <begin position="1"/>
        <end position="58"/>
    </location>
</feature>
<evidence type="ECO:0000256" key="1">
    <source>
        <dbReference type="SAM" id="MobiDB-lite"/>
    </source>
</evidence>
<accession>A0AAD7FMC7</accession>
<feature type="compositionally biased region" description="Polar residues" evidence="1">
    <location>
        <begin position="34"/>
        <end position="46"/>
    </location>
</feature>
<evidence type="ECO:0000259" key="2">
    <source>
        <dbReference type="Pfam" id="PF20493"/>
    </source>
</evidence>
<reference evidence="3" key="1">
    <citation type="submission" date="2023-03" db="EMBL/GenBank/DDBJ databases">
        <title>Massive genome expansion in bonnet fungi (Mycena s.s.) driven by repeated elements and novel gene families across ecological guilds.</title>
        <authorList>
            <consortium name="Lawrence Berkeley National Laboratory"/>
            <person name="Harder C.B."/>
            <person name="Miyauchi S."/>
            <person name="Viragh M."/>
            <person name="Kuo A."/>
            <person name="Thoen E."/>
            <person name="Andreopoulos B."/>
            <person name="Lu D."/>
            <person name="Skrede I."/>
            <person name="Drula E."/>
            <person name="Henrissat B."/>
            <person name="Morin E."/>
            <person name="Kohler A."/>
            <person name="Barry K."/>
            <person name="LaButti K."/>
            <person name="Morin E."/>
            <person name="Salamov A."/>
            <person name="Lipzen A."/>
            <person name="Mereny Z."/>
            <person name="Hegedus B."/>
            <person name="Baldrian P."/>
            <person name="Stursova M."/>
            <person name="Weitz H."/>
            <person name="Taylor A."/>
            <person name="Grigoriev I.V."/>
            <person name="Nagy L.G."/>
            <person name="Martin F."/>
            <person name="Kauserud H."/>
        </authorList>
    </citation>
    <scope>NUCLEOTIDE SEQUENCE</scope>
    <source>
        <strain evidence="3">CBHHK067</strain>
    </source>
</reference>
<evidence type="ECO:0000313" key="3">
    <source>
        <dbReference type="EMBL" id="KAJ7628076.1"/>
    </source>
</evidence>
<feature type="domain" description="WD-like" evidence="2">
    <location>
        <begin position="72"/>
        <end position="179"/>
    </location>
</feature>
<dbReference type="InterPro" id="IPR046925">
    <property type="entry name" value="WD-like_fungi"/>
</dbReference>
<comment type="caution">
    <text evidence="3">The sequence shown here is derived from an EMBL/GenBank/DDBJ whole genome shotgun (WGS) entry which is preliminary data.</text>
</comment>